<dbReference type="PANTHER" id="PTHR10846:SF72">
    <property type="entry name" value="SODIUM_POTASSIUM_CALCIUM EXCHANGER NCKX30C"/>
    <property type="match status" value="1"/>
</dbReference>
<evidence type="ECO:0000259" key="20">
    <source>
        <dbReference type="Pfam" id="PF01699"/>
    </source>
</evidence>
<keyword evidence="3" id="KW-0813">Transport</keyword>
<organism evidence="21 22">
    <name type="scientific">Heterodera schachtii</name>
    <name type="common">Sugarbeet cyst nematode worm</name>
    <name type="synonym">Tylenchus schachtii</name>
    <dbReference type="NCBI Taxonomy" id="97005"/>
    <lineage>
        <taxon>Eukaryota</taxon>
        <taxon>Metazoa</taxon>
        <taxon>Ecdysozoa</taxon>
        <taxon>Nematoda</taxon>
        <taxon>Chromadorea</taxon>
        <taxon>Rhabditida</taxon>
        <taxon>Tylenchina</taxon>
        <taxon>Tylenchomorpha</taxon>
        <taxon>Tylenchoidea</taxon>
        <taxon>Heteroderidae</taxon>
        <taxon>Heteroderinae</taxon>
        <taxon>Heterodera</taxon>
    </lineage>
</organism>
<evidence type="ECO:0000256" key="3">
    <source>
        <dbReference type="ARBA" id="ARBA00022448"/>
    </source>
</evidence>
<evidence type="ECO:0000256" key="9">
    <source>
        <dbReference type="ARBA" id="ARBA00022837"/>
    </source>
</evidence>
<evidence type="ECO:0000256" key="5">
    <source>
        <dbReference type="ARBA" id="ARBA00022538"/>
    </source>
</evidence>
<protein>
    <recommendedName>
        <fullName evidence="20">Sodium/calcium exchanger membrane region domain-containing protein</fullName>
    </recommendedName>
</protein>
<evidence type="ECO:0000256" key="11">
    <source>
        <dbReference type="ARBA" id="ARBA00022958"/>
    </source>
</evidence>
<feature type="transmembrane region" description="Helical" evidence="19">
    <location>
        <begin position="158"/>
        <end position="182"/>
    </location>
</feature>
<keyword evidence="7 19" id="KW-0812">Transmembrane</keyword>
<keyword evidence="4" id="KW-0050">Antiport</keyword>
<feature type="domain" description="Sodium/calcium exchanger membrane region" evidence="20">
    <location>
        <begin position="125"/>
        <end position="264"/>
    </location>
</feature>
<accession>A0ABD2K4Y3</accession>
<comment type="similarity">
    <text evidence="2">Belongs to the Ca(2+):cation antiporter (CaCA) (TC 2.A.19) family. SLC24A subfamily.</text>
</comment>
<keyword evidence="16" id="KW-0739">Sodium transport</keyword>
<feature type="transmembrane region" description="Helical" evidence="19">
    <location>
        <begin position="725"/>
        <end position="748"/>
    </location>
</feature>
<dbReference type="InterPro" id="IPR004837">
    <property type="entry name" value="NaCa_Exmemb"/>
</dbReference>
<evidence type="ECO:0000313" key="21">
    <source>
        <dbReference type="EMBL" id="KAL3097932.1"/>
    </source>
</evidence>
<keyword evidence="12 19" id="KW-1133">Transmembrane helix</keyword>
<feature type="transmembrane region" description="Helical" evidence="19">
    <location>
        <begin position="754"/>
        <end position="772"/>
    </location>
</feature>
<dbReference type="Gene3D" id="1.20.1420.30">
    <property type="entry name" value="NCX, central ion-binding region"/>
    <property type="match status" value="2"/>
</dbReference>
<evidence type="ECO:0000256" key="7">
    <source>
        <dbReference type="ARBA" id="ARBA00022692"/>
    </source>
</evidence>
<dbReference type="GO" id="GO:0016020">
    <property type="term" value="C:membrane"/>
    <property type="evidence" value="ECO:0007669"/>
    <property type="project" value="UniProtKB-SubCell"/>
</dbReference>
<feature type="transmembrane region" description="Helical" evidence="19">
    <location>
        <begin position="692"/>
        <end position="713"/>
    </location>
</feature>
<feature type="transmembrane region" description="Helical" evidence="19">
    <location>
        <begin position="594"/>
        <end position="610"/>
    </location>
</feature>
<dbReference type="InterPro" id="IPR004481">
    <property type="entry name" value="K/Na/Ca-exchanger"/>
</dbReference>
<evidence type="ECO:0000313" key="22">
    <source>
        <dbReference type="Proteomes" id="UP001620645"/>
    </source>
</evidence>
<keyword evidence="15 19" id="KW-0472">Membrane</keyword>
<evidence type="ECO:0000256" key="12">
    <source>
        <dbReference type="ARBA" id="ARBA00022989"/>
    </source>
</evidence>
<keyword evidence="17" id="KW-0175">Coiled coil</keyword>
<gene>
    <name evidence="21" type="ORF">niasHS_000667</name>
</gene>
<keyword evidence="6" id="KW-0109">Calcium transport</keyword>
<dbReference type="FunFam" id="1.20.1420.30:FF:000009">
    <property type="entry name" value="sodium/potassium/calcium exchanger 5 isoform X2"/>
    <property type="match status" value="1"/>
</dbReference>
<feature type="compositionally biased region" description="Acidic residues" evidence="18">
    <location>
        <begin position="571"/>
        <end position="580"/>
    </location>
</feature>
<evidence type="ECO:0000256" key="16">
    <source>
        <dbReference type="ARBA" id="ARBA00023201"/>
    </source>
</evidence>
<evidence type="ECO:0000256" key="18">
    <source>
        <dbReference type="SAM" id="MobiDB-lite"/>
    </source>
</evidence>
<dbReference type="GO" id="GO:0006814">
    <property type="term" value="P:sodium ion transport"/>
    <property type="evidence" value="ECO:0007669"/>
    <property type="project" value="UniProtKB-KW"/>
</dbReference>
<evidence type="ECO:0000256" key="19">
    <source>
        <dbReference type="SAM" id="Phobius"/>
    </source>
</evidence>
<comment type="subcellular location">
    <subcellularLocation>
        <location evidence="1">Membrane</location>
        <topology evidence="1">Multi-pass membrane protein</topology>
    </subcellularLocation>
</comment>
<dbReference type="NCBIfam" id="TIGR00367">
    <property type="entry name" value="calcium/sodium antiporter"/>
    <property type="match status" value="1"/>
</dbReference>
<dbReference type="GO" id="GO:0015297">
    <property type="term" value="F:antiporter activity"/>
    <property type="evidence" value="ECO:0007669"/>
    <property type="project" value="UniProtKB-KW"/>
</dbReference>
<sequence>MKCQQRRFFRNHWPLALGFFVTTMALFGLFSFSREQIDQNLFEGENNERIAKRQSELELVEKELNETKQHILDEIENGGREKEKCGGKAKGWANNNNRSASDPFPTDLFSLEQLRHGAVLLHFCGLVYMFVALAIVCDEFFVPSLSVITEELKISDDVAGATFMAAGGSAPEFFTSLFGVFITENNVGVGTIVGSATFNILCVLACCTLFSRSTLSLTWWPLFRDILFYSVALLILSFFLLDERIHWIEAAIMFTIYLCYAIFMKFNSRIELAVKNCFVRGSKFFGYRIEPSANGENPSLALSSAVPLEAASESAAGGKAPKESASADAFAVSHHPLAQPADLAATDPCALFVCGRSSISVLHAGAHYPQIYPGIVQIALDPRNFLGVPPQHSRKVAFTSRISNQSLDVDRRRKKRRLDKAKSLPSFNLEQSIGGECNGNLKAEPSNHFRAGTPYPPPMALSPSSASFTPISFYSCSLNGAGGGLPPVNVPAKTFLKRVDPAQYNQSPPIRNAKPNKAKSAAQTDQQHQQQKNGTTSDEDGASADIFSMTPSENPSANGEIPSKNGGGDDEKADEAEEEKPVDLSWPQGTYKQFVFLLLAPIMFPLALTLPDVKRQERKKYVGITFIGSVAWIAFFTYMMVWWATTIGQTLGVPTEVIGLTILAAGTSIPDLITSVIVSRKGLGDMAVSSSIGSNLFDICVGLPIPWLLHFGLRNGFISVQSNGLLCSIAILFLMLFVLVIAVTITRWRMNKAFGMIMFCAYLLFCLLSVLLEKSLLYCPLKLVRKGNWC</sequence>
<feature type="transmembrane region" description="Helical" evidence="19">
    <location>
        <begin position="118"/>
        <end position="137"/>
    </location>
</feature>
<feature type="region of interest" description="Disordered" evidence="18">
    <location>
        <begin position="502"/>
        <end position="583"/>
    </location>
</feature>
<evidence type="ECO:0000256" key="14">
    <source>
        <dbReference type="ARBA" id="ARBA00023065"/>
    </source>
</evidence>
<evidence type="ECO:0000256" key="8">
    <source>
        <dbReference type="ARBA" id="ARBA00022729"/>
    </source>
</evidence>
<dbReference type="Pfam" id="PF01699">
    <property type="entry name" value="Na_Ca_ex"/>
    <property type="match status" value="2"/>
</dbReference>
<dbReference type="GO" id="GO:0015293">
    <property type="term" value="F:symporter activity"/>
    <property type="evidence" value="ECO:0007669"/>
    <property type="project" value="UniProtKB-KW"/>
</dbReference>
<dbReference type="AlphaFoldDB" id="A0ABD2K4Y3"/>
<evidence type="ECO:0000256" key="15">
    <source>
        <dbReference type="ARBA" id="ARBA00023136"/>
    </source>
</evidence>
<evidence type="ECO:0000256" key="4">
    <source>
        <dbReference type="ARBA" id="ARBA00022449"/>
    </source>
</evidence>
<feature type="domain" description="Sodium/calcium exchanger membrane region" evidence="20">
    <location>
        <begin position="624"/>
        <end position="770"/>
    </location>
</feature>
<feature type="transmembrane region" description="Helical" evidence="19">
    <location>
        <begin position="222"/>
        <end position="241"/>
    </location>
</feature>
<keyword evidence="5" id="KW-0633">Potassium transport</keyword>
<keyword evidence="22" id="KW-1185">Reference proteome</keyword>
<dbReference type="Proteomes" id="UP001620645">
    <property type="component" value="Unassembled WGS sequence"/>
</dbReference>
<keyword evidence="13" id="KW-0915">Sodium</keyword>
<evidence type="ECO:0000256" key="13">
    <source>
        <dbReference type="ARBA" id="ARBA00023053"/>
    </source>
</evidence>
<proteinExistence type="inferred from homology"/>
<keyword evidence="11" id="KW-0630">Potassium</keyword>
<feature type="transmembrane region" description="Helical" evidence="19">
    <location>
        <begin position="622"/>
        <end position="645"/>
    </location>
</feature>
<dbReference type="EMBL" id="JBICCN010000053">
    <property type="protein sequence ID" value="KAL3097932.1"/>
    <property type="molecule type" value="Genomic_DNA"/>
</dbReference>
<feature type="transmembrane region" description="Helical" evidence="19">
    <location>
        <begin position="657"/>
        <end position="680"/>
    </location>
</feature>
<evidence type="ECO:0000256" key="2">
    <source>
        <dbReference type="ARBA" id="ARBA00005364"/>
    </source>
</evidence>
<keyword evidence="8" id="KW-0732">Signal</keyword>
<name>A0ABD2K4Y3_HETSC</name>
<evidence type="ECO:0000256" key="10">
    <source>
        <dbReference type="ARBA" id="ARBA00022847"/>
    </source>
</evidence>
<dbReference type="GO" id="GO:0006813">
    <property type="term" value="P:potassium ion transport"/>
    <property type="evidence" value="ECO:0007669"/>
    <property type="project" value="UniProtKB-KW"/>
</dbReference>
<dbReference type="PANTHER" id="PTHR10846">
    <property type="entry name" value="SODIUM/POTASSIUM/CALCIUM EXCHANGER"/>
    <property type="match status" value="1"/>
</dbReference>
<feature type="transmembrane region" description="Helical" evidence="19">
    <location>
        <begin position="12"/>
        <end position="32"/>
    </location>
</feature>
<keyword evidence="9" id="KW-0106">Calcium</keyword>
<reference evidence="21 22" key="1">
    <citation type="submission" date="2024-10" db="EMBL/GenBank/DDBJ databases">
        <authorList>
            <person name="Kim D."/>
        </authorList>
    </citation>
    <scope>NUCLEOTIDE SEQUENCE [LARGE SCALE GENOMIC DNA]</scope>
    <source>
        <strain evidence="21">Taebaek</strain>
    </source>
</reference>
<feature type="coiled-coil region" evidence="17">
    <location>
        <begin position="50"/>
        <end position="77"/>
    </location>
</feature>
<dbReference type="InterPro" id="IPR044880">
    <property type="entry name" value="NCX_ion-bd_dom_sf"/>
</dbReference>
<feature type="transmembrane region" description="Helical" evidence="19">
    <location>
        <begin position="188"/>
        <end position="210"/>
    </location>
</feature>
<evidence type="ECO:0000256" key="17">
    <source>
        <dbReference type="SAM" id="Coils"/>
    </source>
</evidence>
<evidence type="ECO:0000256" key="1">
    <source>
        <dbReference type="ARBA" id="ARBA00004141"/>
    </source>
</evidence>
<dbReference type="FunFam" id="1.20.1420.30:FF:000004">
    <property type="entry name" value="Sodium/potassium/calcium exchanger 2 isoform 1"/>
    <property type="match status" value="1"/>
</dbReference>
<dbReference type="GO" id="GO:0006816">
    <property type="term" value="P:calcium ion transport"/>
    <property type="evidence" value="ECO:0007669"/>
    <property type="project" value="UniProtKB-KW"/>
</dbReference>
<comment type="caution">
    <text evidence="21">The sequence shown here is derived from an EMBL/GenBank/DDBJ whole genome shotgun (WGS) entry which is preliminary data.</text>
</comment>
<keyword evidence="14" id="KW-0406">Ion transport</keyword>
<keyword evidence="10" id="KW-0769">Symport</keyword>
<evidence type="ECO:0000256" key="6">
    <source>
        <dbReference type="ARBA" id="ARBA00022568"/>
    </source>
</evidence>
<feature type="transmembrane region" description="Helical" evidence="19">
    <location>
        <begin position="247"/>
        <end position="266"/>
    </location>
</feature>